<dbReference type="InterPro" id="IPR011009">
    <property type="entry name" value="Kinase-like_dom_sf"/>
</dbReference>
<gene>
    <name evidence="2" type="ORF">ACFQ2V_21060</name>
</gene>
<comment type="caution">
    <text evidence="2">The sequence shown here is derived from an EMBL/GenBank/DDBJ whole genome shotgun (WGS) entry which is preliminary data.</text>
</comment>
<dbReference type="RefSeq" id="WP_386054962.1">
    <property type="nucleotide sequence ID" value="NZ_JBHTKH010000027.1"/>
</dbReference>
<dbReference type="Pfam" id="PF01636">
    <property type="entry name" value="APH"/>
    <property type="match status" value="1"/>
</dbReference>
<accession>A0ABW3N4N8</accession>
<dbReference type="SUPFAM" id="SSF56112">
    <property type="entry name" value="Protein kinase-like (PK-like)"/>
    <property type="match status" value="1"/>
</dbReference>
<feature type="domain" description="Aminoglycoside phosphotransferase" evidence="1">
    <location>
        <begin position="46"/>
        <end position="246"/>
    </location>
</feature>
<keyword evidence="3" id="KW-1185">Reference proteome</keyword>
<sequence>MPFPADHPAVLDPALAEWAGGIDAVAPGAVPGPVLRHLPGRRVAVLAQLGRRTVVVKVFASPRARGNARRLLALAATPVAGIVPAVVGCDHAGHVLAVTYRDGTIPDDLPDAAYAGRFAAVGRALRSLHDSGAELDREWGRDQEVDQLVRRHVPATAELVHHLEVSTQWLRAAPAVPSHRDFHTRQVVVTTDGGIALIDLDDAAMSPRGLDVGNMVGHLVRERVTGRRPASVTEAATAAFLEGYGECDDLDAATLEAWTTLTLVRLAALAETRHQDPDQRDALVAHVRRLRSMDGAAVTGP</sequence>
<evidence type="ECO:0000259" key="1">
    <source>
        <dbReference type="Pfam" id="PF01636"/>
    </source>
</evidence>
<proteinExistence type="predicted"/>
<organism evidence="2 3">
    <name type="scientific">Terrabacter terrigena</name>
    <dbReference type="NCBI Taxonomy" id="574718"/>
    <lineage>
        <taxon>Bacteria</taxon>
        <taxon>Bacillati</taxon>
        <taxon>Actinomycetota</taxon>
        <taxon>Actinomycetes</taxon>
        <taxon>Micrococcales</taxon>
        <taxon>Intrasporangiaceae</taxon>
        <taxon>Terrabacter</taxon>
    </lineage>
</organism>
<name>A0ABW3N4N8_9MICO</name>
<dbReference type="InterPro" id="IPR002575">
    <property type="entry name" value="Aminoglycoside_PTrfase"/>
</dbReference>
<protein>
    <submittedName>
        <fullName evidence="2">Phosphotransferase</fullName>
    </submittedName>
</protein>
<dbReference type="Gene3D" id="3.90.1200.10">
    <property type="match status" value="1"/>
</dbReference>
<reference evidence="3" key="1">
    <citation type="journal article" date="2019" name="Int. J. Syst. Evol. Microbiol.">
        <title>The Global Catalogue of Microorganisms (GCM) 10K type strain sequencing project: providing services to taxonomists for standard genome sequencing and annotation.</title>
        <authorList>
            <consortium name="The Broad Institute Genomics Platform"/>
            <consortium name="The Broad Institute Genome Sequencing Center for Infectious Disease"/>
            <person name="Wu L."/>
            <person name="Ma J."/>
        </authorList>
    </citation>
    <scope>NUCLEOTIDE SEQUENCE [LARGE SCALE GENOMIC DNA]</scope>
    <source>
        <strain evidence="3">CCUG 57508</strain>
    </source>
</reference>
<evidence type="ECO:0000313" key="3">
    <source>
        <dbReference type="Proteomes" id="UP001597046"/>
    </source>
</evidence>
<dbReference type="Proteomes" id="UP001597046">
    <property type="component" value="Unassembled WGS sequence"/>
</dbReference>
<evidence type="ECO:0000313" key="2">
    <source>
        <dbReference type="EMBL" id="MFD1056804.1"/>
    </source>
</evidence>
<dbReference type="EMBL" id="JBHTKH010000027">
    <property type="protein sequence ID" value="MFD1056804.1"/>
    <property type="molecule type" value="Genomic_DNA"/>
</dbReference>